<accession>K0ST99</accession>
<comment type="caution">
    <text evidence="1">The sequence shown here is derived from an EMBL/GenBank/DDBJ whole genome shotgun (WGS) entry which is preliminary data.</text>
</comment>
<dbReference type="AlphaFoldDB" id="K0ST99"/>
<proteinExistence type="predicted"/>
<keyword evidence="2" id="KW-1185">Reference proteome</keyword>
<gene>
    <name evidence="1" type="ORF">THAOC_17965</name>
</gene>
<dbReference type="EMBL" id="AGNL01019857">
    <property type="protein sequence ID" value="EJK61532.1"/>
    <property type="molecule type" value="Genomic_DNA"/>
</dbReference>
<dbReference type="Proteomes" id="UP000266841">
    <property type="component" value="Unassembled WGS sequence"/>
</dbReference>
<reference evidence="1 2" key="1">
    <citation type="journal article" date="2012" name="Genome Biol.">
        <title>Genome and low-iron response of an oceanic diatom adapted to chronic iron limitation.</title>
        <authorList>
            <person name="Lommer M."/>
            <person name="Specht M."/>
            <person name="Roy A.S."/>
            <person name="Kraemer L."/>
            <person name="Andreson R."/>
            <person name="Gutowska M.A."/>
            <person name="Wolf J."/>
            <person name="Bergner S.V."/>
            <person name="Schilhabel M.B."/>
            <person name="Klostermeier U.C."/>
            <person name="Beiko R.G."/>
            <person name="Rosenstiel P."/>
            <person name="Hippler M."/>
            <person name="Laroche J."/>
        </authorList>
    </citation>
    <scope>NUCLEOTIDE SEQUENCE [LARGE SCALE GENOMIC DNA]</scope>
    <source>
        <strain evidence="1 2">CCMP1005</strain>
    </source>
</reference>
<name>K0ST99_THAOC</name>
<evidence type="ECO:0000313" key="2">
    <source>
        <dbReference type="Proteomes" id="UP000266841"/>
    </source>
</evidence>
<protein>
    <submittedName>
        <fullName evidence="1">Uncharacterized protein</fullName>
    </submittedName>
</protein>
<sequence>MLTQRRSWNRKLESFKRCVMPILKTSYSIIAMIYSISRPVSMHVWTNLTNLHLSNNRDGSSKLLVDHKSKDTHHGGTALVQFNRPLLCLPLCTLLVPAKVVAVSEVTLEFRLSGNISHYADLQERNKSKDLKKSGGGDGVRSVDSGKSIRERVERVSGLVNISTEVNSSTRDKVSDECELRNTSVLKLDISQTVESLLVGIVEEAKRVPEAKRSLCTELRLEL</sequence>
<organism evidence="1 2">
    <name type="scientific">Thalassiosira oceanica</name>
    <name type="common">Marine diatom</name>
    <dbReference type="NCBI Taxonomy" id="159749"/>
    <lineage>
        <taxon>Eukaryota</taxon>
        <taxon>Sar</taxon>
        <taxon>Stramenopiles</taxon>
        <taxon>Ochrophyta</taxon>
        <taxon>Bacillariophyta</taxon>
        <taxon>Coscinodiscophyceae</taxon>
        <taxon>Thalassiosirophycidae</taxon>
        <taxon>Thalassiosirales</taxon>
        <taxon>Thalassiosiraceae</taxon>
        <taxon>Thalassiosira</taxon>
    </lineage>
</organism>
<evidence type="ECO:0000313" key="1">
    <source>
        <dbReference type="EMBL" id="EJK61532.1"/>
    </source>
</evidence>